<evidence type="ECO:0000256" key="1">
    <source>
        <dbReference type="SAM" id="Phobius"/>
    </source>
</evidence>
<evidence type="ECO:0008006" key="3">
    <source>
        <dbReference type="Google" id="ProtNLM"/>
    </source>
</evidence>
<dbReference type="AlphaFoldDB" id="A0A382HJ82"/>
<dbReference type="InterPro" id="IPR012902">
    <property type="entry name" value="N_methyl_site"/>
</dbReference>
<organism evidence="2">
    <name type="scientific">marine metagenome</name>
    <dbReference type="NCBI Taxonomy" id="408172"/>
    <lineage>
        <taxon>unclassified sequences</taxon>
        <taxon>metagenomes</taxon>
        <taxon>ecological metagenomes</taxon>
    </lineage>
</organism>
<evidence type="ECO:0000313" key="2">
    <source>
        <dbReference type="EMBL" id="SVB87249.1"/>
    </source>
</evidence>
<proteinExistence type="predicted"/>
<accession>A0A382HJ82</accession>
<keyword evidence="1" id="KW-0812">Transmembrane</keyword>
<reference evidence="2" key="1">
    <citation type="submission" date="2018-05" db="EMBL/GenBank/DDBJ databases">
        <authorList>
            <person name="Lanie J.A."/>
            <person name="Ng W.-L."/>
            <person name="Kazmierczak K.M."/>
            <person name="Andrzejewski T.M."/>
            <person name="Davidsen T.M."/>
            <person name="Wayne K.J."/>
            <person name="Tettelin H."/>
            <person name="Glass J.I."/>
            <person name="Rusch D."/>
            <person name="Podicherti R."/>
            <person name="Tsui H.-C.T."/>
            <person name="Winkler M.E."/>
        </authorList>
    </citation>
    <scope>NUCLEOTIDE SEQUENCE</scope>
</reference>
<feature type="transmembrane region" description="Helical" evidence="1">
    <location>
        <begin position="12"/>
        <end position="35"/>
    </location>
</feature>
<keyword evidence="1" id="KW-0472">Membrane</keyword>
<name>A0A382HJ82_9ZZZZ</name>
<dbReference type="Pfam" id="PF07963">
    <property type="entry name" value="N_methyl"/>
    <property type="match status" value="1"/>
</dbReference>
<sequence length="191" mass="21123">MIIGKKSQSGFTLIELIASMVLMAIMLPSVGILVVNSMRAIATHNVSLQASVDAGYVQNNFTKHLDGLSSFSLIASDLTDSTLKFTSYNGAIYEYTLRKAGRDIRYSRTIGPDTDTGTLMKKVLVDSSDNNFDSKFIYRDNNNNVLPSPTSTTIKSVELQFCLLRNKTVYKYSVYVLPDATAHKNETDITL</sequence>
<dbReference type="NCBIfam" id="TIGR02532">
    <property type="entry name" value="IV_pilin_GFxxxE"/>
    <property type="match status" value="1"/>
</dbReference>
<protein>
    <recommendedName>
        <fullName evidence="3">Prepilin-type N-terminal cleavage/methylation domain-containing protein</fullName>
    </recommendedName>
</protein>
<gene>
    <name evidence="2" type="ORF">METZ01_LOCUS240103</name>
</gene>
<keyword evidence="1" id="KW-1133">Transmembrane helix</keyword>
<dbReference type="EMBL" id="UINC01061550">
    <property type="protein sequence ID" value="SVB87249.1"/>
    <property type="molecule type" value="Genomic_DNA"/>
</dbReference>